<dbReference type="EMBL" id="PZQS01000004">
    <property type="protein sequence ID" value="PVD32082.1"/>
    <property type="molecule type" value="Genomic_DNA"/>
</dbReference>
<accession>A0A2T7PF87</accession>
<dbReference type="InterPro" id="IPR050579">
    <property type="entry name" value="PMP-22/EMP/MP20-like"/>
</dbReference>
<protein>
    <recommendedName>
        <fullName evidence="8">MARVEL domain-containing protein</fullName>
    </recommendedName>
</protein>
<gene>
    <name evidence="6" type="ORF">C0Q70_07510</name>
</gene>
<evidence type="ECO:0000256" key="1">
    <source>
        <dbReference type="ARBA" id="ARBA00004141"/>
    </source>
</evidence>
<evidence type="ECO:0000313" key="7">
    <source>
        <dbReference type="Proteomes" id="UP000245119"/>
    </source>
</evidence>
<feature type="transmembrane region" description="Helical" evidence="5">
    <location>
        <begin position="136"/>
        <end position="159"/>
    </location>
</feature>
<keyword evidence="4 5" id="KW-0472">Membrane</keyword>
<organism evidence="6 7">
    <name type="scientific">Pomacea canaliculata</name>
    <name type="common">Golden apple snail</name>
    <dbReference type="NCBI Taxonomy" id="400727"/>
    <lineage>
        <taxon>Eukaryota</taxon>
        <taxon>Metazoa</taxon>
        <taxon>Spiralia</taxon>
        <taxon>Lophotrochozoa</taxon>
        <taxon>Mollusca</taxon>
        <taxon>Gastropoda</taxon>
        <taxon>Caenogastropoda</taxon>
        <taxon>Architaenioglossa</taxon>
        <taxon>Ampullarioidea</taxon>
        <taxon>Ampullariidae</taxon>
        <taxon>Pomacea</taxon>
    </lineage>
</organism>
<dbReference type="InterPro" id="IPR004031">
    <property type="entry name" value="PMP22/EMP/MP20/Claudin"/>
</dbReference>
<keyword evidence="3 5" id="KW-1133">Transmembrane helix</keyword>
<comment type="subcellular location">
    <subcellularLocation>
        <location evidence="1">Membrane</location>
        <topology evidence="1">Multi-pass membrane protein</topology>
    </subcellularLocation>
</comment>
<dbReference type="AlphaFoldDB" id="A0A2T7PF87"/>
<dbReference type="PANTHER" id="PTHR10671">
    <property type="entry name" value="EPITHELIAL MEMBRANE PROTEIN-RELATED"/>
    <property type="match status" value="1"/>
</dbReference>
<dbReference type="Gene3D" id="1.20.140.150">
    <property type="match status" value="1"/>
</dbReference>
<dbReference type="OrthoDB" id="6152455at2759"/>
<evidence type="ECO:0000256" key="4">
    <source>
        <dbReference type="ARBA" id="ARBA00023136"/>
    </source>
</evidence>
<reference evidence="6 7" key="1">
    <citation type="submission" date="2018-04" db="EMBL/GenBank/DDBJ databases">
        <title>The genome of golden apple snail Pomacea canaliculata provides insight into stress tolerance and invasive adaptation.</title>
        <authorList>
            <person name="Liu C."/>
            <person name="Liu B."/>
            <person name="Ren Y."/>
            <person name="Zhang Y."/>
            <person name="Wang H."/>
            <person name="Li S."/>
            <person name="Jiang F."/>
            <person name="Yin L."/>
            <person name="Zhang G."/>
            <person name="Qian W."/>
            <person name="Fan W."/>
        </authorList>
    </citation>
    <scope>NUCLEOTIDE SEQUENCE [LARGE SCALE GENOMIC DNA]</scope>
    <source>
        <strain evidence="6">SZHN2017</strain>
        <tissue evidence="6">Muscle</tissue>
    </source>
</reference>
<evidence type="ECO:0000313" key="6">
    <source>
        <dbReference type="EMBL" id="PVD32082.1"/>
    </source>
</evidence>
<dbReference type="OMA" id="LFIECTI"/>
<proteinExistence type="predicted"/>
<evidence type="ECO:0000256" key="2">
    <source>
        <dbReference type="ARBA" id="ARBA00022692"/>
    </source>
</evidence>
<dbReference type="Proteomes" id="UP000245119">
    <property type="component" value="Linkage Group LG4"/>
</dbReference>
<evidence type="ECO:0000256" key="3">
    <source>
        <dbReference type="ARBA" id="ARBA00022989"/>
    </source>
</evidence>
<keyword evidence="2 5" id="KW-0812">Transmembrane</keyword>
<name>A0A2T7PF87_POMCA</name>
<feature type="transmembrane region" description="Helical" evidence="5">
    <location>
        <begin position="101"/>
        <end position="124"/>
    </location>
</feature>
<dbReference type="GO" id="GO:0005886">
    <property type="term" value="C:plasma membrane"/>
    <property type="evidence" value="ECO:0007669"/>
    <property type="project" value="TreeGrafter"/>
</dbReference>
<feature type="transmembrane region" description="Helical" evidence="5">
    <location>
        <begin position="12"/>
        <end position="36"/>
    </location>
</feature>
<evidence type="ECO:0008006" key="8">
    <source>
        <dbReference type="Google" id="ProtNLM"/>
    </source>
</evidence>
<keyword evidence="7" id="KW-1185">Reference proteome</keyword>
<evidence type="ECO:0000256" key="5">
    <source>
        <dbReference type="SAM" id="Phobius"/>
    </source>
</evidence>
<dbReference type="PANTHER" id="PTHR10671:SF108">
    <property type="entry name" value="CLAUDIN FAMILY PROTEIN-RELATED"/>
    <property type="match status" value="1"/>
</dbReference>
<feature type="transmembrane region" description="Helical" evidence="5">
    <location>
        <begin position="73"/>
        <end position="94"/>
    </location>
</feature>
<dbReference type="Pfam" id="PF00822">
    <property type="entry name" value="PMP22_Claudin"/>
    <property type="match status" value="1"/>
</dbReference>
<comment type="caution">
    <text evidence="6">The sequence shown here is derived from an EMBL/GenBank/DDBJ whole genome shotgun (WGS) entry which is preliminary data.</text>
</comment>
<sequence length="163" mass="17002">MACKVPKIPVCVAIVCCGVALIFQIVAVVGTGWLVISVGGDSAEVGLFRSCTNGVCTTYKMNDLEDWLKACQAFSILGLLAIAGSLVLGILHFVFEDTAKVSVAGIASCAASVVFLIIELAVFGAETSVLRHAYNFGYGFILSVIACILSSITAVLFVVGSRM</sequence>